<feature type="compositionally biased region" description="Acidic residues" evidence="1">
    <location>
        <begin position="38"/>
        <end position="52"/>
    </location>
</feature>
<feature type="region of interest" description="Disordered" evidence="1">
    <location>
        <begin position="37"/>
        <end position="67"/>
    </location>
</feature>
<evidence type="ECO:0000313" key="2">
    <source>
        <dbReference type="Ensembl" id="ENSMPUP00000016617.1"/>
    </source>
</evidence>
<evidence type="ECO:0000256" key="1">
    <source>
        <dbReference type="SAM" id="MobiDB-lite"/>
    </source>
</evidence>
<protein>
    <submittedName>
        <fullName evidence="2">Uncharacterized protein</fullName>
    </submittedName>
</protein>
<dbReference type="STRING" id="9669.ENSMPUP00000016617"/>
<dbReference type="GO" id="GO:0005891">
    <property type="term" value="C:voltage-gated calcium channel complex"/>
    <property type="evidence" value="ECO:0007669"/>
    <property type="project" value="InterPro"/>
</dbReference>
<dbReference type="PRINTS" id="PR01635">
    <property type="entry name" value="LVDCCALPHA1C"/>
</dbReference>
<name>M3YZ57_MUSPF</name>
<dbReference type="HOGENOM" id="CLU_1585943_0_0_1"/>
<dbReference type="Ensembl" id="ENSMPUT00000016864.1">
    <property type="protein sequence ID" value="ENSMPUP00000016617.1"/>
    <property type="gene ID" value="ENSMPUG00000016720.1"/>
</dbReference>
<proteinExistence type="predicted"/>
<dbReference type="AlphaFoldDB" id="M3YZ57"/>
<dbReference type="GO" id="GO:0005245">
    <property type="term" value="F:voltage-gated calcium channel activity"/>
    <property type="evidence" value="ECO:0007669"/>
    <property type="project" value="InterPro"/>
</dbReference>
<reference evidence="2" key="1">
    <citation type="submission" date="2024-06" db="UniProtKB">
        <authorList>
            <consortium name="Ensembl"/>
        </authorList>
    </citation>
    <scope>IDENTIFICATION</scope>
</reference>
<dbReference type="EMBL" id="AEYP01066347">
    <property type="status" value="NOT_ANNOTATED_CDS"/>
    <property type="molecule type" value="Genomic_DNA"/>
</dbReference>
<feature type="region of interest" description="Disordered" evidence="1">
    <location>
        <begin position="114"/>
        <end position="155"/>
    </location>
</feature>
<dbReference type="GeneTree" id="ENSGT00690000103844"/>
<sequence length="168" mass="18930">MVCQEEVSQDETYEVKLSEDTEYYSEPSLISTELLSYQDDENQQLTPPEEDERDIRQSPKRGFLRSASLGQRASFHLECLKRQKNQGGDISQKTVLPLHLVHHQVAQTFRGITGQHPAGYTAPHDYSKSQDPCRAPGPNSPKRGGSSMPVRTLTKSVVWGGGTPRKYW</sequence>
<dbReference type="InterPro" id="IPR005451">
    <property type="entry name" value="VDCC_L_a1csu"/>
</dbReference>
<organism evidence="2">
    <name type="scientific">Mustela putorius furo</name>
    <name type="common">European domestic ferret</name>
    <name type="synonym">Mustela furo</name>
    <dbReference type="NCBI Taxonomy" id="9669"/>
    <lineage>
        <taxon>Eukaryota</taxon>
        <taxon>Metazoa</taxon>
        <taxon>Chordata</taxon>
        <taxon>Craniata</taxon>
        <taxon>Vertebrata</taxon>
        <taxon>Euteleostomi</taxon>
        <taxon>Mammalia</taxon>
        <taxon>Eutheria</taxon>
        <taxon>Laurasiatheria</taxon>
        <taxon>Carnivora</taxon>
        <taxon>Caniformia</taxon>
        <taxon>Musteloidea</taxon>
        <taxon>Mustelidae</taxon>
        <taxon>Mustelinae</taxon>
        <taxon>Mustela</taxon>
    </lineage>
</organism>
<accession>M3YZ57</accession>
<dbReference type="eggNOG" id="KOG2301">
    <property type="taxonomic scope" value="Eukaryota"/>
</dbReference>
<dbReference type="InParanoid" id="M3YZ57"/>